<organism evidence="8 9">
    <name type="scientific">Ornithinimicrobium tianjinense</name>
    <dbReference type="NCBI Taxonomy" id="1195761"/>
    <lineage>
        <taxon>Bacteria</taxon>
        <taxon>Bacillati</taxon>
        <taxon>Actinomycetota</taxon>
        <taxon>Actinomycetes</taxon>
        <taxon>Micrococcales</taxon>
        <taxon>Ornithinimicrobiaceae</taxon>
        <taxon>Ornithinimicrobium</taxon>
    </lineage>
</organism>
<reference evidence="8" key="1">
    <citation type="journal article" date="2014" name="Int. J. Syst. Evol. Microbiol.">
        <title>Complete genome sequence of Corynebacterium casei LMG S-19264T (=DSM 44701T), isolated from a smear-ripened cheese.</title>
        <authorList>
            <consortium name="US DOE Joint Genome Institute (JGI-PGF)"/>
            <person name="Walter F."/>
            <person name="Albersmeier A."/>
            <person name="Kalinowski J."/>
            <person name="Ruckert C."/>
        </authorList>
    </citation>
    <scope>NUCLEOTIDE SEQUENCE</scope>
    <source>
        <strain evidence="8">CGMCC 1.12160</strain>
    </source>
</reference>
<keyword evidence="9" id="KW-1185">Reference proteome</keyword>
<gene>
    <name evidence="8" type="primary">ldh</name>
    <name evidence="8" type="ORF">GCM10011366_13410</name>
</gene>
<dbReference type="PANTHER" id="PTHR42722:SF1">
    <property type="entry name" value="VALINE DEHYDROGENASE"/>
    <property type="match status" value="1"/>
</dbReference>
<sequence length="348" mass="36182">MAMTAAADVPMPDLFAAEQVITCRDDRVGLRAVIAIDDTTLGPGFGGVRWRHYPSTAAAVAEAQRLARAMTLKHALAELPYGGAKSVLLADRPLPDEGSPARTALMSRYGDFIARTGGAYVPGVDMGTTMTDMQAIRDAGARAFCDDVDPGPYTATGVYAAMRAGVRHALGRDMDGVRVVVQGAGHVGANLARYAARDGARVVVADVDADRARSVAEEVGGSVTDPLSAPTAECDVFAPCAVARVVTADVVAGMRAKVVAGAANDTLDSPFVAELLRRAGITYVPDFIANAGGVIQVHAGQVGWSEEELAARLERIGDRVTAVLEDASAAGVTPVEAALQVAERTLRR</sequence>
<evidence type="ECO:0000256" key="6">
    <source>
        <dbReference type="RuleBase" id="RU004417"/>
    </source>
</evidence>
<dbReference type="GO" id="GO:0006520">
    <property type="term" value="P:amino acid metabolic process"/>
    <property type="evidence" value="ECO:0007669"/>
    <property type="project" value="InterPro"/>
</dbReference>
<name>A0A917BJX8_9MICO</name>
<dbReference type="SUPFAM" id="SSF51735">
    <property type="entry name" value="NAD(P)-binding Rossmann-fold domains"/>
    <property type="match status" value="1"/>
</dbReference>
<dbReference type="AlphaFoldDB" id="A0A917BJX8"/>
<dbReference type="Gene3D" id="3.40.50.720">
    <property type="entry name" value="NAD(P)-binding Rossmann-like Domain"/>
    <property type="match status" value="1"/>
</dbReference>
<dbReference type="InterPro" id="IPR016211">
    <property type="entry name" value="Glu/Phe/Leu/Val/Trp_DH_bac/arc"/>
</dbReference>
<dbReference type="InterPro" id="IPR046346">
    <property type="entry name" value="Aminoacid_DH-like_N_sf"/>
</dbReference>
<dbReference type="PRINTS" id="PR00082">
    <property type="entry name" value="GLFDHDRGNASE"/>
</dbReference>
<evidence type="ECO:0000256" key="1">
    <source>
        <dbReference type="ARBA" id="ARBA00006382"/>
    </source>
</evidence>
<feature type="active site" description="Proton donor/acceptor" evidence="4">
    <location>
        <position position="85"/>
    </location>
</feature>
<evidence type="ECO:0000313" key="8">
    <source>
        <dbReference type="EMBL" id="GGF46964.1"/>
    </source>
</evidence>
<dbReference type="SMART" id="SM00839">
    <property type="entry name" value="ELFV_dehydrog"/>
    <property type="match status" value="1"/>
</dbReference>
<keyword evidence="3 5" id="KW-0520">NAD</keyword>
<dbReference type="InterPro" id="IPR006097">
    <property type="entry name" value="Glu/Leu/Phe/Val/Trp_DH_dimer"/>
</dbReference>
<evidence type="ECO:0000256" key="5">
    <source>
        <dbReference type="PIRSR" id="PIRSR000188-2"/>
    </source>
</evidence>
<dbReference type="Pfam" id="PF00208">
    <property type="entry name" value="ELFV_dehydrog"/>
    <property type="match status" value="2"/>
</dbReference>
<evidence type="ECO:0000259" key="7">
    <source>
        <dbReference type="SMART" id="SM00839"/>
    </source>
</evidence>
<proteinExistence type="inferred from homology"/>
<comment type="similarity">
    <text evidence="1 6">Belongs to the Glu/Leu/Phe/Val dehydrogenases family.</text>
</comment>
<dbReference type="EMBL" id="BMEM01000001">
    <property type="protein sequence ID" value="GGF46964.1"/>
    <property type="molecule type" value="Genomic_DNA"/>
</dbReference>
<dbReference type="CDD" id="cd01075">
    <property type="entry name" value="NAD_bind_Leu_Phe_Val_DH"/>
    <property type="match status" value="1"/>
</dbReference>
<evidence type="ECO:0000256" key="2">
    <source>
        <dbReference type="ARBA" id="ARBA00023002"/>
    </source>
</evidence>
<dbReference type="PIRSF" id="PIRSF000188">
    <property type="entry name" value="Phe_leu_dh"/>
    <property type="match status" value="1"/>
</dbReference>
<dbReference type="Proteomes" id="UP000605670">
    <property type="component" value="Unassembled WGS sequence"/>
</dbReference>
<dbReference type="Pfam" id="PF02812">
    <property type="entry name" value="ELFV_dehydrog_N"/>
    <property type="match status" value="1"/>
</dbReference>
<dbReference type="InterPro" id="IPR006095">
    <property type="entry name" value="Glu/Leu/Phe/Val/Trp_DH"/>
</dbReference>
<dbReference type="InterPro" id="IPR036291">
    <property type="entry name" value="NAD(P)-bd_dom_sf"/>
</dbReference>
<dbReference type="InterPro" id="IPR006096">
    <property type="entry name" value="Glu/Leu/Phe/Val/Trp_DH_C"/>
</dbReference>
<dbReference type="PANTHER" id="PTHR42722">
    <property type="entry name" value="LEUCINE DEHYDROGENASE"/>
    <property type="match status" value="1"/>
</dbReference>
<evidence type="ECO:0000256" key="3">
    <source>
        <dbReference type="ARBA" id="ARBA00023027"/>
    </source>
</evidence>
<reference evidence="8" key="2">
    <citation type="submission" date="2020-09" db="EMBL/GenBank/DDBJ databases">
        <authorList>
            <person name="Sun Q."/>
            <person name="Zhou Y."/>
        </authorList>
    </citation>
    <scope>NUCLEOTIDE SEQUENCE</scope>
    <source>
        <strain evidence="8">CGMCC 1.12160</strain>
    </source>
</reference>
<dbReference type="SUPFAM" id="SSF53223">
    <property type="entry name" value="Aminoacid dehydrogenase-like, N-terminal domain"/>
    <property type="match status" value="1"/>
</dbReference>
<keyword evidence="2 6" id="KW-0560">Oxidoreductase</keyword>
<feature type="binding site" evidence="5">
    <location>
        <begin position="183"/>
        <end position="188"/>
    </location>
    <ligand>
        <name>NAD(+)</name>
        <dbReference type="ChEBI" id="CHEBI:57540"/>
    </ligand>
</feature>
<dbReference type="GO" id="GO:0000166">
    <property type="term" value="F:nucleotide binding"/>
    <property type="evidence" value="ECO:0007669"/>
    <property type="project" value="UniProtKB-KW"/>
</dbReference>
<protein>
    <submittedName>
        <fullName evidence="8">Leucine dehydrogenase</fullName>
    </submittedName>
</protein>
<dbReference type="GO" id="GO:0016639">
    <property type="term" value="F:oxidoreductase activity, acting on the CH-NH2 group of donors, NAD or NADP as acceptor"/>
    <property type="evidence" value="ECO:0007669"/>
    <property type="project" value="InterPro"/>
</dbReference>
<evidence type="ECO:0000313" key="9">
    <source>
        <dbReference type="Proteomes" id="UP000605670"/>
    </source>
</evidence>
<accession>A0A917BJX8</accession>
<feature type="domain" description="Glutamate/phenylalanine/leucine/valine/L-tryptophan dehydrogenase C-terminal" evidence="7">
    <location>
        <begin position="148"/>
        <end position="348"/>
    </location>
</feature>
<evidence type="ECO:0000256" key="4">
    <source>
        <dbReference type="PIRSR" id="PIRSR000188-1"/>
    </source>
</evidence>
<comment type="caution">
    <text evidence="8">The sequence shown here is derived from an EMBL/GenBank/DDBJ whole genome shotgun (WGS) entry which is preliminary data.</text>
</comment>
<dbReference type="Gene3D" id="3.40.50.10860">
    <property type="entry name" value="Leucine Dehydrogenase, chain A, domain 1"/>
    <property type="match status" value="1"/>
</dbReference>
<keyword evidence="5" id="KW-0547">Nucleotide-binding</keyword>